<evidence type="ECO:0000256" key="2">
    <source>
        <dbReference type="SAM" id="Phobius"/>
    </source>
</evidence>
<feature type="transmembrane region" description="Helical" evidence="2">
    <location>
        <begin position="163"/>
        <end position="183"/>
    </location>
</feature>
<feature type="transmembrane region" description="Helical" evidence="2">
    <location>
        <begin position="289"/>
        <end position="309"/>
    </location>
</feature>
<gene>
    <name evidence="4" type="ORF">SLS56_007940</name>
</gene>
<dbReference type="PANTHER" id="PTHR23028:SF134">
    <property type="entry name" value="PUTATIVE (AFU_ORTHOLOGUE AFUA_4G08520)-RELATED"/>
    <property type="match status" value="1"/>
</dbReference>
<feature type="domain" description="Acyltransferase 3" evidence="3">
    <location>
        <begin position="113"/>
        <end position="508"/>
    </location>
</feature>
<protein>
    <recommendedName>
        <fullName evidence="3">Acyltransferase 3 domain-containing protein</fullName>
    </recommendedName>
</protein>
<dbReference type="Proteomes" id="UP001521116">
    <property type="component" value="Unassembled WGS sequence"/>
</dbReference>
<feature type="transmembrane region" description="Helical" evidence="2">
    <location>
        <begin position="452"/>
        <end position="471"/>
    </location>
</feature>
<evidence type="ECO:0000256" key="1">
    <source>
        <dbReference type="SAM" id="MobiDB-lite"/>
    </source>
</evidence>
<reference evidence="4 5" key="1">
    <citation type="submission" date="2024-02" db="EMBL/GenBank/DDBJ databases">
        <title>De novo assembly and annotation of 12 fungi associated with fruit tree decline syndrome in Ontario, Canada.</title>
        <authorList>
            <person name="Sulman M."/>
            <person name="Ellouze W."/>
            <person name="Ilyukhin E."/>
        </authorList>
    </citation>
    <scope>NUCLEOTIDE SEQUENCE [LARGE SCALE GENOMIC DNA]</scope>
    <source>
        <strain evidence="4 5">M1-105</strain>
    </source>
</reference>
<evidence type="ECO:0000313" key="5">
    <source>
        <dbReference type="Proteomes" id="UP001521116"/>
    </source>
</evidence>
<evidence type="ECO:0000259" key="3">
    <source>
        <dbReference type="Pfam" id="PF01757"/>
    </source>
</evidence>
<sequence>MYGGYQRVPSGCSDASIFATDYVLPGSPGPSSSVSEVSFNEKQSTATATIELFEESFADVSVKLRAYLRSRGRWVYDISRCLGGTTLGPILPSFLRPRGLNETSEPAHVNSIATLDGVRGFACFFVFNFHFLFMYTLTSVRGYGVDPTGASNRWIHQLPIIKLLYGGRSMVCVFFVLSGYVLSRKPLMALRSKSYDSMLQSLSSSIFRRGIRLFLPTIISTFIVMLTIRAGWFKRATEVARDGVTMAFVEHHPVYFGTWQEQAWDYWNFVTHYIDFTNWGEWYNLYDPHVWTIPLEFRASMVLFVVLVGLSRARTAWRLVLASAFIIFCGRWGRFEIVLFLAGALLAELDLIANTWGSGRGRGGAPILPTAIPLPTTPPATPTPADKRLAGPSASTSSQVASLPRTFLHATFFVAGLYLLSFPDEFGDFTPGYATLSRNIPAAYRANCAYRFWQSIGAVLALHAICNAAVLRRPFQTPLAQYLGKVSYAFYLVHGPVLHSLGFVTMRWLFGVAGRYKYIEPVDQGQVPGAGAAADAELPKVVDAGTMGNASFAACLFVGWVFLLAVSIWLADIFWRVVDIPCVKFTRWVEYRVMGKE</sequence>
<organism evidence="4 5">
    <name type="scientific">Neofusicoccum ribis</name>
    <dbReference type="NCBI Taxonomy" id="45134"/>
    <lineage>
        <taxon>Eukaryota</taxon>
        <taxon>Fungi</taxon>
        <taxon>Dikarya</taxon>
        <taxon>Ascomycota</taxon>
        <taxon>Pezizomycotina</taxon>
        <taxon>Dothideomycetes</taxon>
        <taxon>Dothideomycetes incertae sedis</taxon>
        <taxon>Botryosphaeriales</taxon>
        <taxon>Botryosphaeriaceae</taxon>
        <taxon>Neofusicoccum</taxon>
    </lineage>
</organism>
<keyword evidence="2" id="KW-1133">Transmembrane helix</keyword>
<evidence type="ECO:0000313" key="4">
    <source>
        <dbReference type="EMBL" id="KAL1624238.1"/>
    </source>
</evidence>
<dbReference type="InterPro" id="IPR002656">
    <property type="entry name" value="Acyl_transf_3_dom"/>
</dbReference>
<dbReference type="Pfam" id="PF01757">
    <property type="entry name" value="Acyl_transf_3"/>
    <property type="match status" value="1"/>
</dbReference>
<keyword evidence="2" id="KW-0472">Membrane</keyword>
<dbReference type="InterPro" id="IPR050879">
    <property type="entry name" value="Acyltransferase_3"/>
</dbReference>
<feature type="transmembrane region" description="Helical" evidence="2">
    <location>
        <begin position="550"/>
        <end position="571"/>
    </location>
</feature>
<feature type="transmembrane region" description="Helical" evidence="2">
    <location>
        <begin position="406"/>
        <end position="423"/>
    </location>
</feature>
<feature type="transmembrane region" description="Helical" evidence="2">
    <location>
        <begin position="213"/>
        <end position="232"/>
    </location>
</feature>
<proteinExistence type="predicted"/>
<dbReference type="EMBL" id="JAJVDC020000110">
    <property type="protein sequence ID" value="KAL1624238.1"/>
    <property type="molecule type" value="Genomic_DNA"/>
</dbReference>
<dbReference type="PANTHER" id="PTHR23028">
    <property type="entry name" value="ACETYLTRANSFERASE"/>
    <property type="match status" value="1"/>
</dbReference>
<feature type="region of interest" description="Disordered" evidence="1">
    <location>
        <begin position="373"/>
        <end position="393"/>
    </location>
</feature>
<feature type="transmembrane region" description="Helical" evidence="2">
    <location>
        <begin position="491"/>
        <end position="510"/>
    </location>
</feature>
<keyword evidence="5" id="KW-1185">Reference proteome</keyword>
<feature type="transmembrane region" description="Helical" evidence="2">
    <location>
        <begin position="121"/>
        <end position="143"/>
    </location>
</feature>
<accession>A0ABR3SLG5</accession>
<name>A0ABR3SLG5_9PEZI</name>
<comment type="caution">
    <text evidence="4">The sequence shown here is derived from an EMBL/GenBank/DDBJ whole genome shotgun (WGS) entry which is preliminary data.</text>
</comment>
<keyword evidence="2" id="KW-0812">Transmembrane</keyword>